<proteinExistence type="predicted"/>
<sequence length="309" mass="33799">MEGCLEIYGFYRPIIKRTIVGMLCVAILTGAVFSRKAVGTKEYLSAEKQEETGNDIAVSKMEKIVAAESQEIIVSEPDKTVMAEAKDNLAEKEEAIIAAESKVNIVDVPKNTVVDEAKDVITDEPKDTIVNESNDIPKNDTEESEDAKTDIAETATPFLIDEAGMLYGINEEMLDCRSGVLELPSENCVGIRSHAFINGFTDIYEIYIPSNISVIETGAFDGIDNLFDIMVEEGNINYTSIDGVLYDEEEITLLAFPAGRTGGYIVPTQTERIAANAFAQTGLSVIDIRDCGTLLIEDDRAAQLVRCEQ</sequence>
<dbReference type="InterPro" id="IPR032675">
    <property type="entry name" value="LRR_dom_sf"/>
</dbReference>
<feature type="region of interest" description="Disordered" evidence="1">
    <location>
        <begin position="129"/>
        <end position="149"/>
    </location>
</feature>
<evidence type="ECO:0000256" key="1">
    <source>
        <dbReference type="SAM" id="MobiDB-lite"/>
    </source>
</evidence>
<dbReference type="Gene3D" id="3.80.10.10">
    <property type="entry name" value="Ribonuclease Inhibitor"/>
    <property type="match status" value="1"/>
</dbReference>
<comment type="caution">
    <text evidence="2">The sequence shown here is derived from an EMBL/GenBank/DDBJ whole genome shotgun (WGS) entry which is preliminary data.</text>
</comment>
<dbReference type="Proteomes" id="UP000631576">
    <property type="component" value="Unassembled WGS sequence"/>
</dbReference>
<gene>
    <name evidence="2" type="ORF">H8S40_09450</name>
</gene>
<reference evidence="2 3" key="1">
    <citation type="submission" date="2020-08" db="EMBL/GenBank/DDBJ databases">
        <title>Genome public.</title>
        <authorList>
            <person name="Liu C."/>
            <person name="Sun Q."/>
        </authorList>
    </citation>
    <scope>NUCLEOTIDE SEQUENCE [LARGE SCALE GENOMIC DNA]</scope>
    <source>
        <strain evidence="2 3">NSJ-13</strain>
    </source>
</reference>
<name>A0ABR7G8N0_9FIRM</name>
<accession>A0ABR7G8N0</accession>
<evidence type="ECO:0008006" key="4">
    <source>
        <dbReference type="Google" id="ProtNLM"/>
    </source>
</evidence>
<organism evidence="2 3">
    <name type="scientific">Ruminococcus hominis</name>
    <dbReference type="NCBI Taxonomy" id="2763065"/>
    <lineage>
        <taxon>Bacteria</taxon>
        <taxon>Bacillati</taxon>
        <taxon>Bacillota</taxon>
        <taxon>Clostridia</taxon>
        <taxon>Eubacteriales</taxon>
        <taxon>Oscillospiraceae</taxon>
        <taxon>Ruminococcus</taxon>
    </lineage>
</organism>
<keyword evidence="3" id="KW-1185">Reference proteome</keyword>
<protein>
    <recommendedName>
        <fullName evidence="4">Leucine-rich repeat domain-containing protein</fullName>
    </recommendedName>
</protein>
<dbReference type="RefSeq" id="WP_186865133.1">
    <property type="nucleotide sequence ID" value="NZ_JACOPE010000001.1"/>
</dbReference>
<evidence type="ECO:0000313" key="3">
    <source>
        <dbReference type="Proteomes" id="UP000631576"/>
    </source>
</evidence>
<evidence type="ECO:0000313" key="2">
    <source>
        <dbReference type="EMBL" id="MBC5683788.1"/>
    </source>
</evidence>
<dbReference type="EMBL" id="JACOPE010000001">
    <property type="protein sequence ID" value="MBC5683788.1"/>
    <property type="molecule type" value="Genomic_DNA"/>
</dbReference>